<reference evidence="2" key="1">
    <citation type="journal article" date="2020" name="bioRxiv">
        <title>Hybrid origin of Populus tomentosa Carr. identified through genome sequencing and phylogenomic analysis.</title>
        <authorList>
            <person name="An X."/>
            <person name="Gao K."/>
            <person name="Chen Z."/>
            <person name="Li J."/>
            <person name="Yang X."/>
            <person name="Yang X."/>
            <person name="Zhou J."/>
            <person name="Guo T."/>
            <person name="Zhao T."/>
            <person name="Huang S."/>
            <person name="Miao D."/>
            <person name="Khan W.U."/>
            <person name="Rao P."/>
            <person name="Ye M."/>
            <person name="Lei B."/>
            <person name="Liao W."/>
            <person name="Wang J."/>
            <person name="Ji L."/>
            <person name="Li Y."/>
            <person name="Guo B."/>
            <person name="Mustafa N.S."/>
            <person name="Li S."/>
            <person name="Yun Q."/>
            <person name="Keller S.R."/>
            <person name="Mao J."/>
            <person name="Zhang R."/>
            <person name="Strauss S.H."/>
        </authorList>
    </citation>
    <scope>NUCLEOTIDE SEQUENCE</scope>
    <source>
        <strain evidence="2">GM15</strain>
        <tissue evidence="2">Leaf</tissue>
    </source>
</reference>
<feature type="region of interest" description="Disordered" evidence="1">
    <location>
        <begin position="1"/>
        <end position="23"/>
    </location>
</feature>
<name>A0A8X7Z7X9_POPTO</name>
<dbReference type="AlphaFoldDB" id="A0A8X7Z7X9"/>
<dbReference type="Proteomes" id="UP000886885">
    <property type="component" value="Chromosome 7D"/>
</dbReference>
<sequence length="228" mass="24840">MGASESSLSSSQKMTDEITTVSERSEALDPILEKLKSLKITRPILTSTPKEEGSLNDILVRKASSSSAPATVNPNVLLELISIYRDWQEGKVQQISMKQEEIENKIEVADALAIKLLQRLNYSVSAMKTSSQHLSEVSYSNCIFDQLYLLGTTHAVHSLQVEIGELKGRLTEVMSNCDALCKRIAAEGPESLRSSVKPFATAAVDSEIRSSPSSVLKSNPPSNEAKSD</sequence>
<gene>
    <name evidence="2" type="ORF">POTOM_027889</name>
</gene>
<evidence type="ECO:0000313" key="3">
    <source>
        <dbReference type="Proteomes" id="UP000886885"/>
    </source>
</evidence>
<organism evidence="2 3">
    <name type="scientific">Populus tomentosa</name>
    <name type="common">Chinese white poplar</name>
    <dbReference type="NCBI Taxonomy" id="118781"/>
    <lineage>
        <taxon>Eukaryota</taxon>
        <taxon>Viridiplantae</taxon>
        <taxon>Streptophyta</taxon>
        <taxon>Embryophyta</taxon>
        <taxon>Tracheophyta</taxon>
        <taxon>Spermatophyta</taxon>
        <taxon>Magnoliopsida</taxon>
        <taxon>eudicotyledons</taxon>
        <taxon>Gunneridae</taxon>
        <taxon>Pentapetalae</taxon>
        <taxon>rosids</taxon>
        <taxon>fabids</taxon>
        <taxon>Malpighiales</taxon>
        <taxon>Salicaceae</taxon>
        <taxon>Saliceae</taxon>
        <taxon>Populus</taxon>
    </lineage>
</organism>
<keyword evidence="3" id="KW-1185">Reference proteome</keyword>
<comment type="caution">
    <text evidence="2">The sequence shown here is derived from an EMBL/GenBank/DDBJ whole genome shotgun (WGS) entry which is preliminary data.</text>
</comment>
<evidence type="ECO:0000313" key="2">
    <source>
        <dbReference type="EMBL" id="KAG6766718.1"/>
    </source>
</evidence>
<protein>
    <submittedName>
        <fullName evidence="2">Uncharacterized protein</fullName>
    </submittedName>
</protein>
<dbReference type="PANTHER" id="PTHR36409:SF1">
    <property type="entry name" value="BLOC-1-RELATED COMPLEX SUBUNIT 5"/>
    <property type="match status" value="1"/>
</dbReference>
<accession>A0A8X7Z7X9</accession>
<feature type="region of interest" description="Disordered" evidence="1">
    <location>
        <begin position="206"/>
        <end position="228"/>
    </location>
</feature>
<dbReference type="PANTHER" id="PTHR36409">
    <property type="entry name" value="EXPRESSED PROTEIN"/>
    <property type="match status" value="1"/>
</dbReference>
<dbReference type="EMBL" id="JAAWWB010000014">
    <property type="protein sequence ID" value="KAG6766718.1"/>
    <property type="molecule type" value="Genomic_DNA"/>
</dbReference>
<evidence type="ECO:0000256" key="1">
    <source>
        <dbReference type="SAM" id="MobiDB-lite"/>
    </source>
</evidence>
<proteinExistence type="predicted"/>
<feature type="compositionally biased region" description="Polar residues" evidence="1">
    <location>
        <begin position="209"/>
        <end position="228"/>
    </location>
</feature>
<feature type="compositionally biased region" description="Polar residues" evidence="1">
    <location>
        <begin position="1"/>
        <end position="22"/>
    </location>
</feature>
<dbReference type="OrthoDB" id="1060596at2759"/>